<dbReference type="SUPFAM" id="SSF52540">
    <property type="entry name" value="P-loop containing nucleoside triphosphate hydrolases"/>
    <property type="match status" value="1"/>
</dbReference>
<comment type="caution">
    <text evidence="1">The sequence shown here is derived from an EMBL/GenBank/DDBJ whole genome shotgun (WGS) entry which is preliminary data.</text>
</comment>
<evidence type="ECO:0008006" key="3">
    <source>
        <dbReference type="Google" id="ProtNLM"/>
    </source>
</evidence>
<sequence length="251" mass="29094">MNRRDFNKYINGTAFKVGEMSQDNKIHLDFSLLLNYFEALGKSYNLKFFIDKNDITVFENLFNYYLKDEEYCTRKNIDPNKGLLLVGGNGVGKSTIIKMFAEFFISGKPKVYSMCDLSEKVSIDGIAALDIINYQRDFILDDVGSEMQSVYYGTRNEVFSSILMNFEQKNFPAYTPDENNFVTKLSSSDISSTRTNPKIHARIFASTNFTLQEFEDRYGKRVYSRMAEYFNIINFPTTIDKRIARANIIRD</sequence>
<evidence type="ECO:0000313" key="1">
    <source>
        <dbReference type="EMBL" id="MBF4983034.1"/>
    </source>
</evidence>
<dbReference type="Gene3D" id="3.40.50.300">
    <property type="entry name" value="P-loop containing nucleotide triphosphate hydrolases"/>
    <property type="match status" value="1"/>
</dbReference>
<evidence type="ECO:0000313" key="2">
    <source>
        <dbReference type="Proteomes" id="UP001194729"/>
    </source>
</evidence>
<name>A0ABS0A2B5_9FLAO</name>
<dbReference type="InterPro" id="IPR027417">
    <property type="entry name" value="P-loop_NTPase"/>
</dbReference>
<proteinExistence type="predicted"/>
<reference evidence="1 2" key="1">
    <citation type="submission" date="2020-11" db="EMBL/GenBank/DDBJ databases">
        <title>P. mediterranea TC4 genome.</title>
        <authorList>
            <person name="Molmeret M."/>
        </authorList>
    </citation>
    <scope>NUCLEOTIDE SEQUENCE [LARGE SCALE GENOMIC DNA]</scope>
    <source>
        <strain evidence="1 2">TC4</strain>
    </source>
</reference>
<dbReference type="Proteomes" id="UP001194729">
    <property type="component" value="Unassembled WGS sequence"/>
</dbReference>
<gene>
    <name evidence="1" type="ORF">FNJ87_01335</name>
</gene>
<protein>
    <recommendedName>
        <fullName evidence="3">ATPase</fullName>
    </recommendedName>
</protein>
<dbReference type="EMBL" id="JADKYU010000069">
    <property type="protein sequence ID" value="MBF4983034.1"/>
    <property type="molecule type" value="Genomic_DNA"/>
</dbReference>
<keyword evidence="2" id="KW-1185">Reference proteome</keyword>
<accession>A0ABS0A2B5</accession>
<organism evidence="1 2">
    <name type="scientific">Nonlabens mediterrranea</name>
    <dbReference type="NCBI Taxonomy" id="1419947"/>
    <lineage>
        <taxon>Bacteria</taxon>
        <taxon>Pseudomonadati</taxon>
        <taxon>Bacteroidota</taxon>
        <taxon>Flavobacteriia</taxon>
        <taxon>Flavobacteriales</taxon>
        <taxon>Flavobacteriaceae</taxon>
        <taxon>Nonlabens</taxon>
    </lineage>
</organism>